<feature type="compositionally biased region" description="Basic and acidic residues" evidence="1">
    <location>
        <begin position="1"/>
        <end position="12"/>
    </location>
</feature>
<gene>
    <name evidence="2" type="ORF">S03H2_13384</name>
</gene>
<comment type="caution">
    <text evidence="2">The sequence shown here is derived from an EMBL/GenBank/DDBJ whole genome shotgun (WGS) entry which is preliminary data.</text>
</comment>
<sequence length="31" mass="3873">MKMERVGTRSEGPEYFIEPTDEYREKWEEIH</sequence>
<feature type="non-terminal residue" evidence="2">
    <location>
        <position position="31"/>
    </location>
</feature>
<protein>
    <submittedName>
        <fullName evidence="2">Uncharacterized protein</fullName>
    </submittedName>
</protein>
<evidence type="ECO:0000256" key="1">
    <source>
        <dbReference type="SAM" id="MobiDB-lite"/>
    </source>
</evidence>
<name>X1EWT8_9ZZZZ</name>
<dbReference type="AlphaFoldDB" id="X1EWT8"/>
<reference evidence="2" key="1">
    <citation type="journal article" date="2014" name="Front. Microbiol.">
        <title>High frequency of phylogenetically diverse reductive dehalogenase-homologous genes in deep subseafloor sedimentary metagenomes.</title>
        <authorList>
            <person name="Kawai M."/>
            <person name="Futagami T."/>
            <person name="Toyoda A."/>
            <person name="Takaki Y."/>
            <person name="Nishi S."/>
            <person name="Hori S."/>
            <person name="Arai W."/>
            <person name="Tsubouchi T."/>
            <person name="Morono Y."/>
            <person name="Uchiyama I."/>
            <person name="Ito T."/>
            <person name="Fujiyama A."/>
            <person name="Inagaki F."/>
            <person name="Takami H."/>
        </authorList>
    </citation>
    <scope>NUCLEOTIDE SEQUENCE</scope>
    <source>
        <strain evidence="2">Expedition CK06-06</strain>
    </source>
</reference>
<organism evidence="2">
    <name type="scientific">marine sediment metagenome</name>
    <dbReference type="NCBI Taxonomy" id="412755"/>
    <lineage>
        <taxon>unclassified sequences</taxon>
        <taxon>metagenomes</taxon>
        <taxon>ecological metagenomes</taxon>
    </lineage>
</organism>
<accession>X1EWT8</accession>
<proteinExistence type="predicted"/>
<feature type="region of interest" description="Disordered" evidence="1">
    <location>
        <begin position="1"/>
        <end position="20"/>
    </location>
</feature>
<dbReference type="EMBL" id="BARU01006796">
    <property type="protein sequence ID" value="GAH37007.1"/>
    <property type="molecule type" value="Genomic_DNA"/>
</dbReference>
<evidence type="ECO:0000313" key="2">
    <source>
        <dbReference type="EMBL" id="GAH37007.1"/>
    </source>
</evidence>